<dbReference type="CDD" id="cd21553">
    <property type="entry name" value="VEFS-box_EMF2-like"/>
    <property type="match status" value="1"/>
</dbReference>
<name>R4TW20_CHRMO</name>
<dbReference type="PANTHER" id="PTHR22597">
    <property type="entry name" value="POLYCOMB GROUP PROTEIN"/>
    <property type="match status" value="1"/>
</dbReference>
<dbReference type="GO" id="GO:0005634">
    <property type="term" value="C:nucleus"/>
    <property type="evidence" value="ECO:0007669"/>
    <property type="project" value="UniProtKB-ARBA"/>
</dbReference>
<evidence type="ECO:0000259" key="7">
    <source>
        <dbReference type="Pfam" id="PF09733"/>
    </source>
</evidence>
<dbReference type="CDD" id="cd21749">
    <property type="entry name" value="ZnB-Zn_EMF2-like"/>
    <property type="match status" value="1"/>
</dbReference>
<proteinExistence type="evidence at transcript level"/>
<dbReference type="PANTHER" id="PTHR22597:SF22">
    <property type="entry name" value="POLYCOMB GROUP PROTEIN EMBRYONIC FLOWER 2-RELATED"/>
    <property type="match status" value="1"/>
</dbReference>
<keyword evidence="4" id="KW-0862">Zinc</keyword>
<dbReference type="AlphaFoldDB" id="R4TW20"/>
<comment type="similarity">
    <text evidence="1">Belongs to the VEFS (VRN2-EMF2-FIS2-SU(Z)12) family.</text>
</comment>
<evidence type="ECO:0000259" key="9">
    <source>
        <dbReference type="Pfam" id="PF24663"/>
    </source>
</evidence>
<evidence type="ECO:0000256" key="2">
    <source>
        <dbReference type="ARBA" id="ARBA00022723"/>
    </source>
</evidence>
<evidence type="ECO:0000259" key="8">
    <source>
        <dbReference type="Pfam" id="PF23320"/>
    </source>
</evidence>
<reference evidence="10" key="1">
    <citation type="submission" date="2012-10" db="EMBL/GenBank/DDBJ databases">
        <title>EMF genes maintain vegetative development by repressing the flower program in Chrysanthemum.</title>
        <authorList>
            <person name="Wen L.Z."/>
        </authorList>
    </citation>
    <scope>NUCLEOTIDE SEQUENCE</scope>
</reference>
<dbReference type="Pfam" id="PF24663">
    <property type="entry name" value="DUF7651"/>
    <property type="match status" value="1"/>
</dbReference>
<dbReference type="InterPro" id="IPR019135">
    <property type="entry name" value="Polycomb_protein_VEFS-Box"/>
</dbReference>
<dbReference type="InterPro" id="IPR057540">
    <property type="entry name" value="Znf_SUZ12"/>
</dbReference>
<accession>R4TW20</accession>
<feature type="domain" description="DUF7651" evidence="9">
    <location>
        <begin position="65"/>
        <end position="264"/>
    </location>
</feature>
<evidence type="ECO:0000313" key="10">
    <source>
        <dbReference type="EMBL" id="AGM15311.1"/>
    </source>
</evidence>
<dbReference type="InterPro" id="IPR056068">
    <property type="entry name" value="EMF2-like_DUF7651"/>
</dbReference>
<dbReference type="EMBL" id="JX913863">
    <property type="protein sequence ID" value="AGM15311.1"/>
    <property type="molecule type" value="mRNA"/>
</dbReference>
<evidence type="ECO:0000256" key="3">
    <source>
        <dbReference type="ARBA" id="ARBA00022771"/>
    </source>
</evidence>
<keyword evidence="5" id="KW-0805">Transcription regulation</keyword>
<keyword evidence="6" id="KW-0804">Transcription</keyword>
<dbReference type="Pfam" id="PF23320">
    <property type="entry name" value="Zn_SUZ12"/>
    <property type="match status" value="1"/>
</dbReference>
<evidence type="ECO:0000256" key="4">
    <source>
        <dbReference type="ARBA" id="ARBA00022833"/>
    </source>
</evidence>
<dbReference type="GO" id="GO:0031490">
    <property type="term" value="F:chromatin DNA binding"/>
    <property type="evidence" value="ECO:0007669"/>
    <property type="project" value="TreeGrafter"/>
</dbReference>
<evidence type="ECO:0000256" key="1">
    <source>
        <dbReference type="ARBA" id="ARBA00007416"/>
    </source>
</evidence>
<organism evidence="10">
    <name type="scientific">Chrysanthemum morifolium</name>
    <name type="common">Florist's daisy</name>
    <name type="synonym">Dendranthema grandiflorum</name>
    <dbReference type="NCBI Taxonomy" id="41568"/>
    <lineage>
        <taxon>Eukaryota</taxon>
        <taxon>Viridiplantae</taxon>
        <taxon>Streptophyta</taxon>
        <taxon>Embryophyta</taxon>
        <taxon>Tracheophyta</taxon>
        <taxon>Spermatophyta</taxon>
        <taxon>Magnoliopsida</taxon>
        <taxon>eudicotyledons</taxon>
        <taxon>Gunneridae</taxon>
        <taxon>Pentapetalae</taxon>
        <taxon>asterids</taxon>
        <taxon>campanulids</taxon>
        <taxon>Asterales</taxon>
        <taxon>Asteraceae</taxon>
        <taxon>Asteroideae</taxon>
        <taxon>Anthemideae</taxon>
        <taxon>Artemisiinae</taxon>
        <taxon>Chrysanthemum</taxon>
    </lineage>
</organism>
<feature type="domain" description="Polycomb protein SUZ12-like zinc finger" evidence="8">
    <location>
        <begin position="291"/>
        <end position="357"/>
    </location>
</feature>
<keyword evidence="2" id="KW-0479">Metal-binding</keyword>
<protein>
    <submittedName>
        <fullName evidence="10">Embryonic flower 2_1</fullName>
    </submittedName>
</protein>
<dbReference type="GO" id="GO:0008270">
    <property type="term" value="F:zinc ion binding"/>
    <property type="evidence" value="ECO:0007669"/>
    <property type="project" value="UniProtKB-KW"/>
</dbReference>
<feature type="domain" description="Polycomb protein VEFS-Box" evidence="7">
    <location>
        <begin position="480"/>
        <end position="601"/>
    </location>
</feature>
<keyword evidence="3" id="KW-0863">Zinc-finger</keyword>
<evidence type="ECO:0000256" key="5">
    <source>
        <dbReference type="ARBA" id="ARBA00023015"/>
    </source>
</evidence>
<sequence length="627" mass="72238">MPGIPLVSREANYSRDLDIRVDQLSEEEQREAEESLTVYCKPIELYNILQRRATKNPSFLERCLHYKQQEKHKRRVQVSISISDAIGDGQQTQSLFPLYIMLSRRVSNSKEEMLRSRYRFKRVCKLTTLSSTRVKFILPELNKLSAEVNSGSLAILLVSCADITNPKEIDLTKDYIFSESHEGYCSLGKFPIDFLHLSWEKSPNLSLGERVQMVHTVSMQSCYMKLSTSDKEKCLSFQFPHNSEAVSILQEVPVVFTAEELGAKDKSPYDLYLYNTIPTNSLPHVIRLRSGNVVFNYKYYNNRLQRTEVTEDYSCPFCLMKCASYKGLKYHLTSSHDLFRFEFWVNEDYQVVIVFPRTDTPSSEIFGNLVHPREQPFCFCHKPLRSRQPEVQSQNANCVSQLALGSNMRAAPSDLRVVSEHVEGDIYGPNTAGVSGVDGVIFAGQESAAQSVPGNNHTPPALLQFAKTRKLSIERSELRNQALLQKRHFFHSHRAQPMALEQVMADEDSEDEVDDDVADLEDRRMLDDFLDVTQDEKHMMHLWNSFIRKQRVLADAHVPWACEAFSDIHGEELVQNPKLNWCWRVFMIKLWNHDLLDAKTMNRCHLVLDKYRGQIQSQQIDSAKSKD</sequence>
<gene>
    <name evidence="10" type="primary">EMF2_1</name>
</gene>
<evidence type="ECO:0000256" key="6">
    <source>
        <dbReference type="ARBA" id="ARBA00023163"/>
    </source>
</evidence>
<dbReference type="Pfam" id="PF09733">
    <property type="entry name" value="VEFS-Box"/>
    <property type="match status" value="1"/>
</dbReference>